<feature type="compositionally biased region" description="Basic and acidic residues" evidence="1">
    <location>
        <begin position="50"/>
        <end position="60"/>
    </location>
</feature>
<proteinExistence type="predicted"/>
<dbReference type="Proteomes" id="UP001154282">
    <property type="component" value="Unassembled WGS sequence"/>
</dbReference>
<dbReference type="EMBL" id="CAMGYJ010000006">
    <property type="protein sequence ID" value="CAI0430088.1"/>
    <property type="molecule type" value="Genomic_DNA"/>
</dbReference>
<feature type="region of interest" description="Disordered" evidence="1">
    <location>
        <begin position="1"/>
        <end position="60"/>
    </location>
</feature>
<feature type="compositionally biased region" description="Polar residues" evidence="1">
    <location>
        <begin position="1"/>
        <end position="14"/>
    </location>
</feature>
<accession>A0AAV0L6Q4</accession>
<sequence>MSTQAKTIEQSGEDQTIRRSKQSEWRRGSGWQATSSSRVMGGWRSSGAGIREEGAVDRLC</sequence>
<feature type="compositionally biased region" description="Basic and acidic residues" evidence="1">
    <location>
        <begin position="15"/>
        <end position="27"/>
    </location>
</feature>
<gene>
    <name evidence="2" type="ORF">LITE_LOCUS22449</name>
</gene>
<name>A0AAV0L6Q4_9ROSI</name>
<organism evidence="2 3">
    <name type="scientific">Linum tenue</name>
    <dbReference type="NCBI Taxonomy" id="586396"/>
    <lineage>
        <taxon>Eukaryota</taxon>
        <taxon>Viridiplantae</taxon>
        <taxon>Streptophyta</taxon>
        <taxon>Embryophyta</taxon>
        <taxon>Tracheophyta</taxon>
        <taxon>Spermatophyta</taxon>
        <taxon>Magnoliopsida</taxon>
        <taxon>eudicotyledons</taxon>
        <taxon>Gunneridae</taxon>
        <taxon>Pentapetalae</taxon>
        <taxon>rosids</taxon>
        <taxon>fabids</taxon>
        <taxon>Malpighiales</taxon>
        <taxon>Linaceae</taxon>
        <taxon>Linum</taxon>
    </lineage>
</organism>
<evidence type="ECO:0000256" key="1">
    <source>
        <dbReference type="SAM" id="MobiDB-lite"/>
    </source>
</evidence>
<protein>
    <submittedName>
        <fullName evidence="2">Uncharacterized protein</fullName>
    </submittedName>
</protein>
<keyword evidence="3" id="KW-1185">Reference proteome</keyword>
<comment type="caution">
    <text evidence="2">The sequence shown here is derived from an EMBL/GenBank/DDBJ whole genome shotgun (WGS) entry which is preliminary data.</text>
</comment>
<reference evidence="2" key="1">
    <citation type="submission" date="2022-08" db="EMBL/GenBank/DDBJ databases">
        <authorList>
            <person name="Gutierrez-Valencia J."/>
        </authorList>
    </citation>
    <scope>NUCLEOTIDE SEQUENCE</scope>
</reference>
<evidence type="ECO:0000313" key="3">
    <source>
        <dbReference type="Proteomes" id="UP001154282"/>
    </source>
</evidence>
<dbReference type="AlphaFoldDB" id="A0AAV0L6Q4"/>
<evidence type="ECO:0000313" key="2">
    <source>
        <dbReference type="EMBL" id="CAI0430088.1"/>
    </source>
</evidence>